<dbReference type="Gene3D" id="2.60.120.10">
    <property type="entry name" value="Jelly Rolls"/>
    <property type="match status" value="1"/>
</dbReference>
<gene>
    <name evidence="6" type="ORF">FNV44_00050</name>
</gene>
<dbReference type="InterPro" id="IPR018490">
    <property type="entry name" value="cNMP-bd_dom_sf"/>
</dbReference>
<feature type="domain" description="Cyclic nucleotide-binding" evidence="4">
    <location>
        <begin position="17"/>
        <end position="137"/>
    </location>
</feature>
<evidence type="ECO:0000256" key="3">
    <source>
        <dbReference type="ARBA" id="ARBA00023163"/>
    </source>
</evidence>
<dbReference type="PROSITE" id="PS50042">
    <property type="entry name" value="CNMP_BINDING_3"/>
    <property type="match status" value="1"/>
</dbReference>
<dbReference type="Gene3D" id="1.10.10.10">
    <property type="entry name" value="Winged helix-like DNA-binding domain superfamily/Winged helix DNA-binding domain"/>
    <property type="match status" value="1"/>
</dbReference>
<dbReference type="Proteomes" id="UP000315938">
    <property type="component" value="Unassembled WGS sequence"/>
</dbReference>
<dbReference type="InterPro" id="IPR036388">
    <property type="entry name" value="WH-like_DNA-bd_sf"/>
</dbReference>
<dbReference type="PANTHER" id="PTHR24567:SF26">
    <property type="entry name" value="REGULATORY PROTEIN YEIL"/>
    <property type="match status" value="1"/>
</dbReference>
<proteinExistence type="predicted"/>
<dbReference type="InterPro" id="IPR050397">
    <property type="entry name" value="Env_Response_Regulators"/>
</dbReference>
<dbReference type="RefSeq" id="WP_064212065.1">
    <property type="nucleotide sequence ID" value="NZ_JACAOE010000001.1"/>
</dbReference>
<dbReference type="Pfam" id="PF13545">
    <property type="entry name" value="HTH_Crp_2"/>
    <property type="match status" value="1"/>
</dbReference>
<dbReference type="AlphaFoldDB" id="A0A553IGY4"/>
<feature type="domain" description="HTH crp-type" evidence="5">
    <location>
        <begin position="151"/>
        <end position="222"/>
    </location>
</feature>
<sequence>MEKKKLHPHNCIDRLELFNTLTSEQRQLVFKLIEHRHYSAGQMIYSPGESAGSIHIISRGKVRIYRLSESGREQLIRLLLPGEFTGELALFKEGIYEAYAESLEDTKICMIHHDDFKNLLKSYPAISVKMLSVLAKRLSISEQQSTWMSTETSKERLINFLIRSATLNKQGEMVVYLPMPKKDLASYLGTTPETLSRQFTILKKDGVITQSSKNYVKIHGLSHNDITCEIC</sequence>
<evidence type="ECO:0000259" key="4">
    <source>
        <dbReference type="PROSITE" id="PS50042"/>
    </source>
</evidence>
<dbReference type="CDD" id="cd00038">
    <property type="entry name" value="CAP_ED"/>
    <property type="match status" value="1"/>
</dbReference>
<name>A0A553IGY4_ACHLA</name>
<dbReference type="InterPro" id="IPR012318">
    <property type="entry name" value="HTH_CRP"/>
</dbReference>
<reference evidence="6 7" key="1">
    <citation type="submission" date="2019-07" db="EMBL/GenBank/DDBJ databases">
        <title>Genome sequence of Acholeplasma laidlawii strain with increased resistance to erythromycin.</title>
        <authorList>
            <person name="Medvedeva E.S."/>
            <person name="Baranova N.B."/>
            <person name="Siniagina M.N."/>
            <person name="Mouzykantov A."/>
            <person name="Chernova O.A."/>
            <person name="Chernov V.M."/>
        </authorList>
    </citation>
    <scope>NUCLEOTIDE SEQUENCE [LARGE SCALE GENOMIC DNA]</scope>
    <source>
        <strain evidence="6 7">PG8REry</strain>
    </source>
</reference>
<dbReference type="InterPro" id="IPR000595">
    <property type="entry name" value="cNMP-bd_dom"/>
</dbReference>
<protein>
    <submittedName>
        <fullName evidence="6">Crp/Fnr family transcriptional regulator</fullName>
    </submittedName>
</protein>
<dbReference type="SMART" id="SM00100">
    <property type="entry name" value="cNMP"/>
    <property type="match status" value="1"/>
</dbReference>
<dbReference type="SUPFAM" id="SSF46785">
    <property type="entry name" value="Winged helix' DNA-binding domain"/>
    <property type="match status" value="1"/>
</dbReference>
<evidence type="ECO:0000313" key="7">
    <source>
        <dbReference type="Proteomes" id="UP000315938"/>
    </source>
</evidence>
<dbReference type="PRINTS" id="PR00034">
    <property type="entry name" value="HTHCRP"/>
</dbReference>
<keyword evidence="2" id="KW-0238">DNA-binding</keyword>
<keyword evidence="3" id="KW-0804">Transcription</keyword>
<evidence type="ECO:0000259" key="5">
    <source>
        <dbReference type="PROSITE" id="PS51063"/>
    </source>
</evidence>
<dbReference type="SUPFAM" id="SSF51206">
    <property type="entry name" value="cAMP-binding domain-like"/>
    <property type="match status" value="1"/>
</dbReference>
<dbReference type="PROSITE" id="PS51063">
    <property type="entry name" value="HTH_CRP_2"/>
    <property type="match status" value="1"/>
</dbReference>
<dbReference type="SMART" id="SM00419">
    <property type="entry name" value="HTH_CRP"/>
    <property type="match status" value="1"/>
</dbReference>
<evidence type="ECO:0000256" key="1">
    <source>
        <dbReference type="ARBA" id="ARBA00023015"/>
    </source>
</evidence>
<dbReference type="GO" id="GO:0003677">
    <property type="term" value="F:DNA binding"/>
    <property type="evidence" value="ECO:0007669"/>
    <property type="project" value="UniProtKB-KW"/>
</dbReference>
<comment type="caution">
    <text evidence="6">The sequence shown here is derived from an EMBL/GenBank/DDBJ whole genome shotgun (WGS) entry which is preliminary data.</text>
</comment>
<evidence type="ECO:0000313" key="6">
    <source>
        <dbReference type="EMBL" id="TRX99466.1"/>
    </source>
</evidence>
<dbReference type="GO" id="GO:0003700">
    <property type="term" value="F:DNA-binding transcription factor activity"/>
    <property type="evidence" value="ECO:0007669"/>
    <property type="project" value="TreeGrafter"/>
</dbReference>
<keyword evidence="1" id="KW-0805">Transcription regulation</keyword>
<organism evidence="6 7">
    <name type="scientific">Acholeplasma laidlawii</name>
    <dbReference type="NCBI Taxonomy" id="2148"/>
    <lineage>
        <taxon>Bacteria</taxon>
        <taxon>Bacillati</taxon>
        <taxon>Mycoplasmatota</taxon>
        <taxon>Mollicutes</taxon>
        <taxon>Acholeplasmatales</taxon>
        <taxon>Acholeplasmataceae</taxon>
        <taxon>Acholeplasma</taxon>
    </lineage>
</organism>
<accession>A0A553IGY4</accession>
<dbReference type="Pfam" id="PF00027">
    <property type="entry name" value="cNMP_binding"/>
    <property type="match status" value="1"/>
</dbReference>
<dbReference type="CDD" id="cd00092">
    <property type="entry name" value="HTH_CRP"/>
    <property type="match status" value="1"/>
</dbReference>
<dbReference type="PANTHER" id="PTHR24567">
    <property type="entry name" value="CRP FAMILY TRANSCRIPTIONAL REGULATORY PROTEIN"/>
    <property type="match status" value="1"/>
</dbReference>
<dbReference type="InterPro" id="IPR014710">
    <property type="entry name" value="RmlC-like_jellyroll"/>
</dbReference>
<evidence type="ECO:0000256" key="2">
    <source>
        <dbReference type="ARBA" id="ARBA00023125"/>
    </source>
</evidence>
<dbReference type="GO" id="GO:0005829">
    <property type="term" value="C:cytosol"/>
    <property type="evidence" value="ECO:0007669"/>
    <property type="project" value="TreeGrafter"/>
</dbReference>
<dbReference type="EMBL" id="VKID01000001">
    <property type="protein sequence ID" value="TRX99466.1"/>
    <property type="molecule type" value="Genomic_DNA"/>
</dbReference>
<dbReference type="InterPro" id="IPR036390">
    <property type="entry name" value="WH_DNA-bd_sf"/>
</dbReference>